<keyword evidence="1" id="KW-0175">Coiled coil</keyword>
<evidence type="ECO:0000313" key="4">
    <source>
        <dbReference type="Proteomes" id="UP000507470"/>
    </source>
</evidence>
<keyword evidence="4" id="KW-1185">Reference proteome</keyword>
<dbReference type="OrthoDB" id="6150335at2759"/>
<proteinExistence type="predicted"/>
<name>A0A6J8DG63_MYTCO</name>
<sequence>MVTPGQVRYMRCRLAVDDVLTQIMKEYMEQSGTQPSSIESSILNNNTFMNRLYPDEMRIIQTLTANGFEHFNISLMYKIARNFSFLISDKPAQKWGTNPREDDCTVGDDMERIRGCRNKFAHVNNPSISKSLFHTLFSRFIQVAQRAEQHLKNTTFVHRLRQYQTCTLDPEMENRFTKLEEKYQQEIAELKKKLVKTQVKVCANATIYMDKLTQETIAESRGENHKEGMMESTFTFPGIEHAENSVTILYDRKTYLSTEAIVFKHAEEGCLVLFVDIAIGLLQDDSLLKREMESFIQRAFKVADLQCFSRENLEVFFSIIEETDRTLETKPDKVEYQIQGTTMAQAQAPREVDTYPVFFQKQTMECLELCKTHFSIDESTFTCVEIG</sequence>
<dbReference type="EMBL" id="CACVKT020007298">
    <property type="protein sequence ID" value="CAC5407009.1"/>
    <property type="molecule type" value="Genomic_DNA"/>
</dbReference>
<dbReference type="AlphaFoldDB" id="A0A6J8DG63"/>
<reference evidence="3 4" key="1">
    <citation type="submission" date="2020-06" db="EMBL/GenBank/DDBJ databases">
        <authorList>
            <person name="Li R."/>
            <person name="Bekaert M."/>
        </authorList>
    </citation>
    <scope>NUCLEOTIDE SEQUENCE [LARGE SCALE GENOMIC DNA]</scope>
    <source>
        <strain evidence="4">wild</strain>
    </source>
</reference>
<evidence type="ECO:0000313" key="3">
    <source>
        <dbReference type="EMBL" id="CAC5407009.1"/>
    </source>
</evidence>
<feature type="domain" description="DZIP3-like HEPN" evidence="2">
    <location>
        <begin position="41"/>
        <end position="143"/>
    </location>
</feature>
<dbReference type="Pfam" id="PF18738">
    <property type="entry name" value="HEPN_DZIP3"/>
    <property type="match status" value="1"/>
</dbReference>
<dbReference type="Proteomes" id="UP000507470">
    <property type="component" value="Unassembled WGS sequence"/>
</dbReference>
<evidence type="ECO:0000256" key="1">
    <source>
        <dbReference type="SAM" id="Coils"/>
    </source>
</evidence>
<feature type="coiled-coil region" evidence="1">
    <location>
        <begin position="173"/>
        <end position="200"/>
    </location>
</feature>
<gene>
    <name evidence="3" type="ORF">MCOR_40521</name>
</gene>
<organism evidence="3 4">
    <name type="scientific">Mytilus coruscus</name>
    <name type="common">Sea mussel</name>
    <dbReference type="NCBI Taxonomy" id="42192"/>
    <lineage>
        <taxon>Eukaryota</taxon>
        <taxon>Metazoa</taxon>
        <taxon>Spiralia</taxon>
        <taxon>Lophotrochozoa</taxon>
        <taxon>Mollusca</taxon>
        <taxon>Bivalvia</taxon>
        <taxon>Autobranchia</taxon>
        <taxon>Pteriomorphia</taxon>
        <taxon>Mytilida</taxon>
        <taxon>Mytiloidea</taxon>
        <taxon>Mytilidae</taxon>
        <taxon>Mytilinae</taxon>
        <taxon>Mytilus</taxon>
    </lineage>
</organism>
<protein>
    <submittedName>
        <fullName evidence="3">NAA15_16</fullName>
    </submittedName>
</protein>
<evidence type="ECO:0000259" key="2">
    <source>
        <dbReference type="Pfam" id="PF18738"/>
    </source>
</evidence>
<dbReference type="InterPro" id="IPR041249">
    <property type="entry name" value="HEPN_DZIP3"/>
</dbReference>
<accession>A0A6J8DG63</accession>